<name>A0A381QNY7_9ZZZZ</name>
<proteinExistence type="predicted"/>
<sequence>MSNSFSQNLINDVFTSNALEISPIV</sequence>
<evidence type="ECO:0000313" key="1">
    <source>
        <dbReference type="EMBL" id="SUZ80199.1"/>
    </source>
</evidence>
<reference evidence="1" key="1">
    <citation type="submission" date="2018-05" db="EMBL/GenBank/DDBJ databases">
        <authorList>
            <person name="Lanie J.A."/>
            <person name="Ng W.-L."/>
            <person name="Kazmierczak K.M."/>
            <person name="Andrzejewski T.M."/>
            <person name="Davidsen T.M."/>
            <person name="Wayne K.J."/>
            <person name="Tettelin H."/>
            <person name="Glass J.I."/>
            <person name="Rusch D."/>
            <person name="Podicherti R."/>
            <person name="Tsui H.-C.T."/>
            <person name="Winkler M.E."/>
        </authorList>
    </citation>
    <scope>NUCLEOTIDE SEQUENCE</scope>
</reference>
<gene>
    <name evidence="1" type="ORF">METZ01_LOCUS33053</name>
</gene>
<dbReference type="EMBL" id="UINC01001417">
    <property type="protein sequence ID" value="SUZ80199.1"/>
    <property type="molecule type" value="Genomic_DNA"/>
</dbReference>
<organism evidence="1">
    <name type="scientific">marine metagenome</name>
    <dbReference type="NCBI Taxonomy" id="408172"/>
    <lineage>
        <taxon>unclassified sequences</taxon>
        <taxon>metagenomes</taxon>
        <taxon>ecological metagenomes</taxon>
    </lineage>
</organism>
<dbReference type="AlphaFoldDB" id="A0A381QNY7"/>
<accession>A0A381QNY7</accession>
<protein>
    <submittedName>
        <fullName evidence="1">Uncharacterized protein</fullName>
    </submittedName>
</protein>